<protein>
    <submittedName>
        <fullName evidence="1">DUF1343 domain-containing protein</fullName>
    </submittedName>
</protein>
<organism evidence="1">
    <name type="scientific">Haemonchus placei</name>
    <name type="common">Barber's pole worm</name>
    <dbReference type="NCBI Taxonomy" id="6290"/>
    <lineage>
        <taxon>Eukaryota</taxon>
        <taxon>Metazoa</taxon>
        <taxon>Ecdysozoa</taxon>
        <taxon>Nematoda</taxon>
        <taxon>Chromadorea</taxon>
        <taxon>Rhabditida</taxon>
        <taxon>Rhabditina</taxon>
        <taxon>Rhabditomorpha</taxon>
        <taxon>Strongyloidea</taxon>
        <taxon>Trichostrongylidae</taxon>
        <taxon>Haemonchus</taxon>
    </lineage>
</organism>
<evidence type="ECO:0000313" key="1">
    <source>
        <dbReference type="WBParaSite" id="HPLM_0001697301-mRNA-1"/>
    </source>
</evidence>
<accession>A0A0N4WYL7</accession>
<reference evidence="1" key="1">
    <citation type="submission" date="2017-02" db="UniProtKB">
        <authorList>
            <consortium name="WormBaseParasite"/>
        </authorList>
    </citation>
    <scope>IDENTIFICATION</scope>
</reference>
<proteinExistence type="predicted"/>
<name>A0A0N4WYL7_HAEPC</name>
<dbReference type="AlphaFoldDB" id="A0A0N4WYL7"/>
<sequence>LGGLPLLPVETFFTSGALKPMRENYIGALTDFFTSKMNGERQKIHIRDTYTELMNRYTDYITTKLINKKYIRI</sequence>
<dbReference type="WBParaSite" id="HPLM_0001697301-mRNA-1">
    <property type="protein sequence ID" value="HPLM_0001697301-mRNA-1"/>
    <property type="gene ID" value="HPLM_0001697301"/>
</dbReference>